<evidence type="ECO:0000313" key="1">
    <source>
        <dbReference type="EMBL" id="SBV69504.1"/>
    </source>
</evidence>
<accession>A0A212IRS5</accession>
<protein>
    <submittedName>
        <fullName evidence="1">Uncharacterized protein</fullName>
    </submittedName>
</protein>
<dbReference type="EMBL" id="FLUA01000076">
    <property type="protein sequence ID" value="SBV69504.1"/>
    <property type="molecule type" value="Genomic_DNA"/>
</dbReference>
<gene>
    <name evidence="1" type="ORF">KL86CIT2_740015</name>
</gene>
<organism evidence="1">
    <name type="scientific">uncultured Citrobacter sp</name>
    <dbReference type="NCBI Taxonomy" id="200446"/>
    <lineage>
        <taxon>Bacteria</taxon>
        <taxon>Pseudomonadati</taxon>
        <taxon>Pseudomonadota</taxon>
        <taxon>Gammaproteobacteria</taxon>
        <taxon>Enterobacterales</taxon>
        <taxon>Enterobacteriaceae</taxon>
        <taxon>Citrobacter</taxon>
        <taxon>environmental samples</taxon>
    </lineage>
</organism>
<reference evidence="1" key="1">
    <citation type="submission" date="2016-04" db="EMBL/GenBank/DDBJ databases">
        <authorList>
            <person name="Evans L.H."/>
            <person name="Alamgir A."/>
            <person name="Owens N."/>
            <person name="Weber N.D."/>
            <person name="Virtaneva K."/>
            <person name="Barbian K."/>
            <person name="Babar A."/>
            <person name="Rosenke K."/>
        </authorList>
    </citation>
    <scope>NUCLEOTIDE SEQUENCE</scope>
    <source>
        <strain evidence="1">86-2</strain>
    </source>
</reference>
<proteinExistence type="predicted"/>
<sequence length="20" mass="2530">MNKIDFYICNFNELRVYFTV</sequence>
<dbReference type="AlphaFoldDB" id="A0A212IRS5"/>
<name>A0A212IRS5_9ENTR</name>